<dbReference type="PANTHER" id="PTHR40787">
    <property type="entry name" value="SECRETED PROTEIN"/>
    <property type="match status" value="1"/>
</dbReference>
<evidence type="ECO:0000313" key="6">
    <source>
        <dbReference type="EMBL" id="CAI4212440.1"/>
    </source>
</evidence>
<comment type="caution">
    <text evidence="6">The sequence shown here is derived from an EMBL/GenBank/DDBJ whole genome shotgun (WGS) entry which is preliminary data.</text>
</comment>
<protein>
    <recommendedName>
        <fullName evidence="5">Sec39 domain-containing protein</fullName>
    </recommendedName>
</protein>
<feature type="domain" description="Sec39" evidence="5">
    <location>
        <begin position="1"/>
        <end position="124"/>
    </location>
</feature>
<proteinExistence type="predicted"/>
<evidence type="ECO:0000256" key="2">
    <source>
        <dbReference type="ARBA" id="ARBA00022448"/>
    </source>
</evidence>
<dbReference type="GO" id="GO:0005783">
    <property type="term" value="C:endoplasmic reticulum"/>
    <property type="evidence" value="ECO:0007669"/>
    <property type="project" value="UniProtKB-SubCell"/>
</dbReference>
<dbReference type="EMBL" id="CALLCH030000004">
    <property type="protein sequence ID" value="CAI4212440.1"/>
    <property type="molecule type" value="Genomic_DNA"/>
</dbReference>
<dbReference type="AlphaFoldDB" id="A0A9P1GYR8"/>
<evidence type="ECO:0000259" key="5">
    <source>
        <dbReference type="Pfam" id="PF08314"/>
    </source>
</evidence>
<sequence length="227" mass="25252">MCIEAALRENDFETAYSYVVSRLSPTYQQPSVPHRQGFEDNWSWSAALQAGQYIRTTSTIRPTHLGTANGNLEIRHLEQRVECLATALRIAPPSQLHEILKTFRRCEEQLDFAIRDEATRNAAWDTTRDLHSPLIPGAFTSSVGAHSISATSPATHETEDVPMSLFDLSRATARVAQRNLGVLSSIGHGSEDRGPSIAKTLPDEPKIENGINFEKQLWELLFLVLDG</sequence>
<keyword evidence="3" id="KW-0256">Endoplasmic reticulum</keyword>
<reference evidence="6" key="1">
    <citation type="submission" date="2022-11" db="EMBL/GenBank/DDBJ databases">
        <authorList>
            <person name="Scott C."/>
            <person name="Bruce N."/>
        </authorList>
    </citation>
    <scope>NUCLEOTIDE SEQUENCE</scope>
</reference>
<evidence type="ECO:0000256" key="3">
    <source>
        <dbReference type="ARBA" id="ARBA00022824"/>
    </source>
</evidence>
<organism evidence="6 7">
    <name type="scientific">Parascedosporium putredinis</name>
    <dbReference type="NCBI Taxonomy" id="1442378"/>
    <lineage>
        <taxon>Eukaryota</taxon>
        <taxon>Fungi</taxon>
        <taxon>Dikarya</taxon>
        <taxon>Ascomycota</taxon>
        <taxon>Pezizomycotina</taxon>
        <taxon>Sordariomycetes</taxon>
        <taxon>Hypocreomycetidae</taxon>
        <taxon>Microascales</taxon>
        <taxon>Microascaceae</taxon>
        <taxon>Parascedosporium</taxon>
    </lineage>
</organism>
<comment type="subcellular location">
    <subcellularLocation>
        <location evidence="1">Endoplasmic reticulum</location>
    </subcellularLocation>
</comment>
<evidence type="ECO:0000313" key="7">
    <source>
        <dbReference type="Proteomes" id="UP000838763"/>
    </source>
</evidence>
<dbReference type="OrthoDB" id="3434013at2759"/>
<dbReference type="GO" id="GO:0006890">
    <property type="term" value="P:retrograde vesicle-mediated transport, Golgi to endoplasmic reticulum"/>
    <property type="evidence" value="ECO:0007669"/>
    <property type="project" value="InterPro"/>
</dbReference>
<accession>A0A9P1GYR8</accession>
<evidence type="ECO:0000256" key="1">
    <source>
        <dbReference type="ARBA" id="ARBA00004240"/>
    </source>
</evidence>
<gene>
    <name evidence="6" type="ORF">PPNO1_LOCUS2198</name>
</gene>
<dbReference type="InterPro" id="IPR013244">
    <property type="entry name" value="Sec39_domain"/>
</dbReference>
<dbReference type="PANTHER" id="PTHR40787:SF3">
    <property type="entry name" value="PROTEIN TRANSPORT PROTEIN SEC39"/>
    <property type="match status" value="1"/>
</dbReference>
<dbReference type="Proteomes" id="UP000838763">
    <property type="component" value="Unassembled WGS sequence"/>
</dbReference>
<dbReference type="GO" id="GO:0015031">
    <property type="term" value="P:protein transport"/>
    <property type="evidence" value="ECO:0007669"/>
    <property type="project" value="UniProtKB-KW"/>
</dbReference>
<dbReference type="Pfam" id="PF08314">
    <property type="entry name" value="Sec39"/>
    <property type="match status" value="1"/>
</dbReference>
<keyword evidence="2" id="KW-0813">Transport</keyword>
<name>A0A9P1GYR8_9PEZI</name>
<keyword evidence="4" id="KW-0653">Protein transport</keyword>
<keyword evidence="7" id="KW-1185">Reference proteome</keyword>
<evidence type="ECO:0000256" key="4">
    <source>
        <dbReference type="ARBA" id="ARBA00022927"/>
    </source>
</evidence>